<evidence type="ECO:0000313" key="6">
    <source>
        <dbReference type="EMBL" id="OVA09676.1"/>
    </source>
</evidence>
<dbReference type="OrthoDB" id="1600564at2759"/>
<dbReference type="OMA" id="HPSMDEN"/>
<evidence type="ECO:0000256" key="3">
    <source>
        <dbReference type="ARBA" id="ARBA00022801"/>
    </source>
</evidence>
<evidence type="ECO:0000256" key="4">
    <source>
        <dbReference type="ARBA" id="ARBA00023180"/>
    </source>
</evidence>
<feature type="signal peptide" evidence="5">
    <location>
        <begin position="1"/>
        <end position="20"/>
    </location>
</feature>
<dbReference type="GO" id="GO:0016788">
    <property type="term" value="F:hydrolase activity, acting on ester bonds"/>
    <property type="evidence" value="ECO:0007669"/>
    <property type="project" value="InterPro"/>
</dbReference>
<evidence type="ECO:0000256" key="1">
    <source>
        <dbReference type="ARBA" id="ARBA00008668"/>
    </source>
</evidence>
<feature type="chain" id="PRO_5013278690" evidence="5">
    <location>
        <begin position="21"/>
        <end position="428"/>
    </location>
</feature>
<dbReference type="EMBL" id="MVGT01002051">
    <property type="protein sequence ID" value="OVA09676.1"/>
    <property type="molecule type" value="Genomic_DNA"/>
</dbReference>
<dbReference type="InParanoid" id="A0A200QGV5"/>
<proteinExistence type="inferred from homology"/>
<organism evidence="6 7">
    <name type="scientific">Macleaya cordata</name>
    <name type="common">Five-seeded plume-poppy</name>
    <name type="synonym">Bocconia cordata</name>
    <dbReference type="NCBI Taxonomy" id="56857"/>
    <lineage>
        <taxon>Eukaryota</taxon>
        <taxon>Viridiplantae</taxon>
        <taxon>Streptophyta</taxon>
        <taxon>Embryophyta</taxon>
        <taxon>Tracheophyta</taxon>
        <taxon>Spermatophyta</taxon>
        <taxon>Magnoliopsida</taxon>
        <taxon>Ranunculales</taxon>
        <taxon>Papaveraceae</taxon>
        <taxon>Papaveroideae</taxon>
        <taxon>Macleaya</taxon>
    </lineage>
</organism>
<dbReference type="Gene3D" id="3.40.50.1110">
    <property type="entry name" value="SGNH hydrolase"/>
    <property type="match status" value="1"/>
</dbReference>
<dbReference type="AlphaFoldDB" id="A0A200QGV5"/>
<comment type="similarity">
    <text evidence="1">Belongs to the 'GDSL' lipolytic enzyme family.</text>
</comment>
<dbReference type="InterPro" id="IPR036514">
    <property type="entry name" value="SGNH_hydro_sf"/>
</dbReference>
<keyword evidence="4" id="KW-0325">Glycoprotein</keyword>
<dbReference type="Pfam" id="PF00657">
    <property type="entry name" value="Lipase_GDSL"/>
    <property type="match status" value="1"/>
</dbReference>
<accession>A0A200QGV5</accession>
<dbReference type="InterPro" id="IPR035669">
    <property type="entry name" value="SGNH_plant_lipase-like"/>
</dbReference>
<keyword evidence="3" id="KW-0378">Hydrolase</keyword>
<reference evidence="6 7" key="1">
    <citation type="journal article" date="2017" name="Mol. Plant">
        <title>The Genome of Medicinal Plant Macleaya cordata Provides New Insights into Benzylisoquinoline Alkaloids Metabolism.</title>
        <authorList>
            <person name="Liu X."/>
            <person name="Liu Y."/>
            <person name="Huang P."/>
            <person name="Ma Y."/>
            <person name="Qing Z."/>
            <person name="Tang Q."/>
            <person name="Cao H."/>
            <person name="Cheng P."/>
            <person name="Zheng Y."/>
            <person name="Yuan Z."/>
            <person name="Zhou Y."/>
            <person name="Liu J."/>
            <person name="Tang Z."/>
            <person name="Zhuo Y."/>
            <person name="Zhang Y."/>
            <person name="Yu L."/>
            <person name="Huang J."/>
            <person name="Yang P."/>
            <person name="Peng Q."/>
            <person name="Zhang J."/>
            <person name="Jiang W."/>
            <person name="Zhang Z."/>
            <person name="Lin K."/>
            <person name="Ro D.K."/>
            <person name="Chen X."/>
            <person name="Xiong X."/>
            <person name="Shang Y."/>
            <person name="Huang S."/>
            <person name="Zeng J."/>
        </authorList>
    </citation>
    <scope>NUCLEOTIDE SEQUENCE [LARGE SCALE GENOMIC DNA]</scope>
    <source>
        <strain evidence="7">cv. BLH2017</strain>
        <tissue evidence="6">Root</tissue>
    </source>
</reference>
<comment type="caution">
    <text evidence="6">The sequence shown here is derived from an EMBL/GenBank/DDBJ whole genome shotgun (WGS) entry which is preliminary data.</text>
</comment>
<evidence type="ECO:0000256" key="5">
    <source>
        <dbReference type="SAM" id="SignalP"/>
    </source>
</evidence>
<dbReference type="PANTHER" id="PTHR22835:SF659">
    <property type="entry name" value="GDSL LIPASE_ACYLHYDROLASE, PUTATIVE (AFU_ORTHOLOGUE AFUA_2G00510)-RELATED"/>
    <property type="match status" value="1"/>
</dbReference>
<evidence type="ECO:0000313" key="7">
    <source>
        <dbReference type="Proteomes" id="UP000195402"/>
    </source>
</evidence>
<evidence type="ECO:0000256" key="2">
    <source>
        <dbReference type="ARBA" id="ARBA00022729"/>
    </source>
</evidence>
<name>A0A200QGV5_MACCD</name>
<dbReference type="CDD" id="cd01837">
    <property type="entry name" value="SGNH_plant_lipase_like"/>
    <property type="match status" value="1"/>
</dbReference>
<keyword evidence="2 5" id="KW-0732">Signal</keyword>
<keyword evidence="7" id="KW-1185">Reference proteome</keyword>
<gene>
    <name evidence="6" type="ORF">BVC80_9101g214</name>
</gene>
<dbReference type="Proteomes" id="UP000195402">
    <property type="component" value="Unassembled WGS sequence"/>
</dbReference>
<dbReference type="InterPro" id="IPR001087">
    <property type="entry name" value="GDSL"/>
</dbReference>
<protein>
    <submittedName>
        <fullName evidence="6">Lipase</fullName>
    </submittedName>
</protein>
<dbReference type="PANTHER" id="PTHR22835">
    <property type="entry name" value="ZINC FINGER FYVE DOMAIN CONTAINING PROTEIN"/>
    <property type="match status" value="1"/>
</dbReference>
<sequence>MAMHQLGFLLLMLLIVSSTGEEDCINSIFNFGDDISDTGNYVILNPSITDKSPTASPSPRPHITWDELNSTSETVDFDSILHGFTRGNRTYGDVHTLPYGITYFKKPSGRFSNGRLIIDFMADALGLPFLPPYLAGLKPEDYKKGSNFAVIGATVLDHDHIQADPSTLPSVPSSSITTPVAAPSPAATSLRVQMEWFKTLLPSLCSNTTTTECQQFLRTSLFHVGGIGGYDYSLDKSHAELQDMVPYVVDTITLAVNELISLGAVELMIAGLLPIGCFPRAQNNYFWTHEYDRNGCVTELNEIARYHNTQLQISLQRLREQYPHVNIIYVDYYDAAMHLINSRLEHGFTNNKDRLSTTCCQAKGLDILLYEAHTESCEAINVCEKPESYILWDQTQMTEAAYEIIASSVVAGNFTTPSFNILPKKCSS</sequence>